<dbReference type="CDD" id="cd01949">
    <property type="entry name" value="GGDEF"/>
    <property type="match status" value="1"/>
</dbReference>
<feature type="transmembrane region" description="Helical" evidence="4">
    <location>
        <begin position="372"/>
        <end position="392"/>
    </location>
</feature>
<evidence type="ECO:0000313" key="7">
    <source>
        <dbReference type="Proteomes" id="UP001596364"/>
    </source>
</evidence>
<proteinExistence type="predicted"/>
<dbReference type="SMART" id="SM00267">
    <property type="entry name" value="GGDEF"/>
    <property type="match status" value="1"/>
</dbReference>
<keyword evidence="7" id="KW-1185">Reference proteome</keyword>
<reference evidence="7" key="1">
    <citation type="journal article" date="2019" name="Int. J. Syst. Evol. Microbiol.">
        <title>The Global Catalogue of Microorganisms (GCM) 10K type strain sequencing project: providing services to taxonomists for standard genome sequencing and annotation.</title>
        <authorList>
            <consortium name="The Broad Institute Genomics Platform"/>
            <consortium name="The Broad Institute Genome Sequencing Center for Infectious Disease"/>
            <person name="Wu L."/>
            <person name="Ma J."/>
        </authorList>
    </citation>
    <scope>NUCLEOTIDE SEQUENCE [LARGE SCALE GENOMIC DNA]</scope>
    <source>
        <strain evidence="7">CGMCC 1.16031</strain>
    </source>
</reference>
<gene>
    <name evidence="6" type="ORF">ACFP85_14320</name>
</gene>
<keyword evidence="4" id="KW-1133">Transmembrane helix</keyword>
<dbReference type="PANTHER" id="PTHR45138">
    <property type="entry name" value="REGULATORY COMPONENTS OF SENSORY TRANSDUCTION SYSTEM"/>
    <property type="match status" value="1"/>
</dbReference>
<dbReference type="InterPro" id="IPR029787">
    <property type="entry name" value="Nucleotide_cyclase"/>
</dbReference>
<keyword evidence="4" id="KW-0812">Transmembrane</keyword>
<evidence type="ECO:0000256" key="3">
    <source>
        <dbReference type="SAM" id="Coils"/>
    </source>
</evidence>
<dbReference type="RefSeq" id="WP_131257909.1">
    <property type="nucleotide sequence ID" value="NZ_JBHSUS010000001.1"/>
</dbReference>
<dbReference type="EC" id="2.7.7.65" evidence="1"/>
<sequence>MMHLNLFTQRLHFWRYALVILVSVICVTGVLRMVELVSSASAHLSLAKGVEYQIPANNPDIQQVRQSRADEWLVEQSDLLSFGMDNQVYWFRTTLPALEKNGDWLLELDYGLLDDIQLWIDQGDQNLAFYHTGDTLPFAQRPVLHEKFIFPLPDSDQPLTLYIRVKTDGALKLPMYIWRSDKFAVFNGEHNIVMGLFFGFITAMALSNFFFFITSRSLSFLVYSGYAISLGLTLMSLHGLGYKYLWPDNTWLQGRSIAIFANLTMLCATQFSVYMLNVASFSPITDKILRWLTGFFGFMTLAALIVPYNLFIRITLLCLIITVVFIYCVAIIRSIRGDRIARLYTLAWTTLLASGFIASLENLNLVDINFNSQYLLMLGGSIETLLLALVLAMSYTQQREDKLQAQQKALEQEIQLREAREETLAVQEEAQHDLEYKVQERTLELEIALRELHEVNRELEEKNTQDALTGIRNRRHFDKRYLAEVRRSRREQTPLTVAMLDIDYFKKINDTEGHLTGDECIRHVAQLIRQAVKRPTDDVCRYGGEEFAILLPNTERSGAEQLLESIRSSIEQTPVIVGGKELHVTVSIGYSADVVALKAPDDYLIRAADAALYDAKNAGRNRIAWQIAAPYIAQESS</sequence>
<evidence type="ECO:0000256" key="4">
    <source>
        <dbReference type="SAM" id="Phobius"/>
    </source>
</evidence>
<dbReference type="InterPro" id="IPR043128">
    <property type="entry name" value="Rev_trsase/Diguanyl_cyclase"/>
</dbReference>
<keyword evidence="3" id="KW-0175">Coiled coil</keyword>
<dbReference type="EMBL" id="JBHSUS010000001">
    <property type="protein sequence ID" value="MFC6441324.1"/>
    <property type="molecule type" value="Genomic_DNA"/>
</dbReference>
<feature type="transmembrane region" description="Helical" evidence="4">
    <location>
        <begin position="220"/>
        <end position="237"/>
    </location>
</feature>
<organism evidence="6 7">
    <name type="scientific">Pseudobowmanella zhangzhouensis</name>
    <dbReference type="NCBI Taxonomy" id="1537679"/>
    <lineage>
        <taxon>Bacteria</taxon>
        <taxon>Pseudomonadati</taxon>
        <taxon>Pseudomonadota</taxon>
        <taxon>Gammaproteobacteria</taxon>
        <taxon>Alteromonadales</taxon>
        <taxon>Alteromonadaceae</taxon>
    </lineage>
</organism>
<dbReference type="PROSITE" id="PS50887">
    <property type="entry name" value="GGDEF"/>
    <property type="match status" value="1"/>
</dbReference>
<feature type="transmembrane region" description="Helical" evidence="4">
    <location>
        <begin position="12"/>
        <end position="34"/>
    </location>
</feature>
<feature type="transmembrane region" description="Helical" evidence="4">
    <location>
        <begin position="192"/>
        <end position="213"/>
    </location>
</feature>
<dbReference type="Gene3D" id="3.30.70.270">
    <property type="match status" value="1"/>
</dbReference>
<dbReference type="InterPro" id="IPR011623">
    <property type="entry name" value="7TMR_DISM_rcpt_extracell_dom1"/>
</dbReference>
<dbReference type="Pfam" id="PF07695">
    <property type="entry name" value="7TMR-DISM_7TM"/>
    <property type="match status" value="1"/>
</dbReference>
<protein>
    <recommendedName>
        <fullName evidence="1">diguanylate cyclase</fullName>
        <ecNumber evidence="1">2.7.7.65</ecNumber>
    </recommendedName>
</protein>
<evidence type="ECO:0000256" key="2">
    <source>
        <dbReference type="ARBA" id="ARBA00034247"/>
    </source>
</evidence>
<dbReference type="GO" id="GO:0052621">
    <property type="term" value="F:diguanylate cyclase activity"/>
    <property type="evidence" value="ECO:0007669"/>
    <property type="project" value="UniProtKB-EC"/>
</dbReference>
<keyword evidence="4" id="KW-0472">Membrane</keyword>
<dbReference type="InterPro" id="IPR011622">
    <property type="entry name" value="7TMR_DISM_rcpt_extracell_dom2"/>
</dbReference>
<dbReference type="Pfam" id="PF00990">
    <property type="entry name" value="GGDEF"/>
    <property type="match status" value="1"/>
</dbReference>
<feature type="domain" description="GGDEF" evidence="5">
    <location>
        <begin position="493"/>
        <end position="628"/>
    </location>
</feature>
<evidence type="ECO:0000313" key="6">
    <source>
        <dbReference type="EMBL" id="MFC6441324.1"/>
    </source>
</evidence>
<evidence type="ECO:0000259" key="5">
    <source>
        <dbReference type="PROSITE" id="PS50887"/>
    </source>
</evidence>
<dbReference type="NCBIfam" id="TIGR00254">
    <property type="entry name" value="GGDEF"/>
    <property type="match status" value="1"/>
</dbReference>
<feature type="transmembrane region" description="Helical" evidence="4">
    <location>
        <begin position="311"/>
        <end position="331"/>
    </location>
</feature>
<feature type="transmembrane region" description="Helical" evidence="4">
    <location>
        <begin position="343"/>
        <end position="360"/>
    </location>
</feature>
<feature type="transmembrane region" description="Helical" evidence="4">
    <location>
        <begin position="257"/>
        <end position="276"/>
    </location>
</feature>
<comment type="caution">
    <text evidence="6">The sequence shown here is derived from an EMBL/GenBank/DDBJ whole genome shotgun (WGS) entry which is preliminary data.</text>
</comment>
<dbReference type="InterPro" id="IPR000160">
    <property type="entry name" value="GGDEF_dom"/>
</dbReference>
<name>A0ABW1XMR9_9ALTE</name>
<keyword evidence="6" id="KW-0548">Nucleotidyltransferase</keyword>
<dbReference type="Pfam" id="PF07696">
    <property type="entry name" value="7TMR-DISMED2"/>
    <property type="match status" value="1"/>
</dbReference>
<dbReference type="SUPFAM" id="SSF55073">
    <property type="entry name" value="Nucleotide cyclase"/>
    <property type="match status" value="1"/>
</dbReference>
<comment type="catalytic activity">
    <reaction evidence="2">
        <text>2 GTP = 3',3'-c-di-GMP + 2 diphosphate</text>
        <dbReference type="Rhea" id="RHEA:24898"/>
        <dbReference type="ChEBI" id="CHEBI:33019"/>
        <dbReference type="ChEBI" id="CHEBI:37565"/>
        <dbReference type="ChEBI" id="CHEBI:58805"/>
        <dbReference type="EC" id="2.7.7.65"/>
    </reaction>
</comment>
<feature type="coiled-coil region" evidence="3">
    <location>
        <begin position="393"/>
        <end position="465"/>
    </location>
</feature>
<dbReference type="Gene3D" id="2.60.40.2380">
    <property type="match status" value="1"/>
</dbReference>
<dbReference type="InterPro" id="IPR050469">
    <property type="entry name" value="Diguanylate_Cyclase"/>
</dbReference>
<dbReference type="PANTHER" id="PTHR45138:SF9">
    <property type="entry name" value="DIGUANYLATE CYCLASE DGCM-RELATED"/>
    <property type="match status" value="1"/>
</dbReference>
<keyword evidence="6" id="KW-0808">Transferase</keyword>
<feature type="transmembrane region" description="Helical" evidence="4">
    <location>
        <begin position="288"/>
        <end position="305"/>
    </location>
</feature>
<evidence type="ECO:0000256" key="1">
    <source>
        <dbReference type="ARBA" id="ARBA00012528"/>
    </source>
</evidence>
<accession>A0ABW1XMR9</accession>
<dbReference type="Proteomes" id="UP001596364">
    <property type="component" value="Unassembled WGS sequence"/>
</dbReference>